<dbReference type="PANTHER" id="PTHR46401:SF2">
    <property type="entry name" value="GLYCOSYLTRANSFERASE WBBK-RELATED"/>
    <property type="match status" value="1"/>
</dbReference>
<dbReference type="InterPro" id="IPR028098">
    <property type="entry name" value="Glyco_trans_4-like_N"/>
</dbReference>
<keyword evidence="1" id="KW-0808">Transferase</keyword>
<evidence type="ECO:0000313" key="5">
    <source>
        <dbReference type="Proteomes" id="UP001202134"/>
    </source>
</evidence>
<comment type="caution">
    <text evidence="4">The sequence shown here is derived from an EMBL/GenBank/DDBJ whole genome shotgun (WGS) entry which is preliminary data.</text>
</comment>
<feature type="domain" description="Glycosyltransferase subfamily 4-like N-terminal" evidence="3">
    <location>
        <begin position="21"/>
        <end position="197"/>
    </location>
</feature>
<dbReference type="RefSeq" id="WP_248954608.1">
    <property type="nucleotide sequence ID" value="NZ_JAKIKU010000001.1"/>
</dbReference>
<dbReference type="EMBL" id="JAKIKU010000001">
    <property type="protein sequence ID" value="MCL1044149.1"/>
    <property type="molecule type" value="Genomic_DNA"/>
</dbReference>
<organism evidence="4 5">
    <name type="scientific">Shewanella electrodiphila</name>
    <dbReference type="NCBI Taxonomy" id="934143"/>
    <lineage>
        <taxon>Bacteria</taxon>
        <taxon>Pseudomonadati</taxon>
        <taxon>Pseudomonadota</taxon>
        <taxon>Gammaproteobacteria</taxon>
        <taxon>Alteromonadales</taxon>
        <taxon>Shewanellaceae</taxon>
        <taxon>Shewanella</taxon>
    </lineage>
</organism>
<dbReference type="Pfam" id="PF00534">
    <property type="entry name" value="Glycos_transf_1"/>
    <property type="match status" value="1"/>
</dbReference>
<keyword evidence="5" id="KW-1185">Reference proteome</keyword>
<protein>
    <submittedName>
        <fullName evidence="4">Glycosyltransferase family 4 protein</fullName>
    </submittedName>
</protein>
<dbReference type="PANTHER" id="PTHR46401">
    <property type="entry name" value="GLYCOSYLTRANSFERASE WBBK-RELATED"/>
    <property type="match status" value="1"/>
</dbReference>
<evidence type="ECO:0000259" key="2">
    <source>
        <dbReference type="Pfam" id="PF00534"/>
    </source>
</evidence>
<sequence>MRILFISQLYDPEYSIKGSALMQYWREQGHDVEVITTFPNYPTGKVFDGYKVKFCSSETNNGVKVTRLWSHISHSKSKISRAFSYITFTLMALFTALNRKNIDLVYAYHPQSTTGLIGLIMNKLKKVPFITDVQDLWPDALIATGMNKSGLIVKVLGWWCKVIYKNATQVIVLSEGYKKALVQRGVKAENITVVYNWCPEEARIDSVLSEKSIVPCVKHKPAHFIYAGNMGAAQSLASMIDAVSTFSKDDVIFTLIGGGVEKQELQKLVKEKEISNVIIKDYVPPSQIFKVLSDADVLVVHLRDDPLFRITIPSKTQSSLAMGKPILMAVGGEANFILESANAGVVAEPDDVSSIIASIRELLARREEWPEMAENSRAFYSKNMSMLVSYSRLDDVLKKAVNKL</sequence>
<dbReference type="Pfam" id="PF13579">
    <property type="entry name" value="Glyco_trans_4_4"/>
    <property type="match status" value="1"/>
</dbReference>
<gene>
    <name evidence="4" type="ORF">L2737_02225</name>
</gene>
<dbReference type="InterPro" id="IPR001296">
    <property type="entry name" value="Glyco_trans_1"/>
</dbReference>
<evidence type="ECO:0000313" key="4">
    <source>
        <dbReference type="EMBL" id="MCL1044149.1"/>
    </source>
</evidence>
<accession>A0ABT0KK34</accession>
<reference evidence="4 5" key="1">
    <citation type="submission" date="2022-01" db="EMBL/GenBank/DDBJ databases">
        <title>Whole genome-based taxonomy of the Shewanellaceae.</title>
        <authorList>
            <person name="Martin-Rodriguez A.J."/>
        </authorList>
    </citation>
    <scope>NUCLEOTIDE SEQUENCE [LARGE SCALE GENOMIC DNA]</scope>
    <source>
        <strain evidence="4 5">DSM 24955</strain>
    </source>
</reference>
<proteinExistence type="predicted"/>
<dbReference type="Proteomes" id="UP001202134">
    <property type="component" value="Unassembled WGS sequence"/>
</dbReference>
<dbReference type="CDD" id="cd03794">
    <property type="entry name" value="GT4_WbuB-like"/>
    <property type="match status" value="1"/>
</dbReference>
<dbReference type="SUPFAM" id="SSF53756">
    <property type="entry name" value="UDP-Glycosyltransferase/glycogen phosphorylase"/>
    <property type="match status" value="1"/>
</dbReference>
<dbReference type="Gene3D" id="3.40.50.2000">
    <property type="entry name" value="Glycogen Phosphorylase B"/>
    <property type="match status" value="2"/>
</dbReference>
<evidence type="ECO:0000259" key="3">
    <source>
        <dbReference type="Pfam" id="PF13579"/>
    </source>
</evidence>
<name>A0ABT0KK34_9GAMM</name>
<evidence type="ECO:0000256" key="1">
    <source>
        <dbReference type="ARBA" id="ARBA00022679"/>
    </source>
</evidence>
<feature type="domain" description="Glycosyl transferase family 1" evidence="2">
    <location>
        <begin position="218"/>
        <end position="377"/>
    </location>
</feature>